<comment type="caution">
    <text evidence="1">The sequence shown here is derived from an EMBL/GenBank/DDBJ whole genome shotgun (WGS) entry which is preliminary data.</text>
</comment>
<dbReference type="RefSeq" id="WP_067454809.1">
    <property type="nucleotide sequence ID" value="NZ_LVVY01000077.1"/>
</dbReference>
<name>A0A178I0E9_9HYPH</name>
<dbReference type="EMBL" id="LVVY01000077">
    <property type="protein sequence ID" value="OAM77766.1"/>
    <property type="molecule type" value="Genomic_DNA"/>
</dbReference>
<gene>
    <name evidence="1" type="ORF">A3840_08455</name>
</gene>
<organism evidence="1 2">
    <name type="scientific">Devosia elaeis</name>
    <dbReference type="NCBI Taxonomy" id="1770058"/>
    <lineage>
        <taxon>Bacteria</taxon>
        <taxon>Pseudomonadati</taxon>
        <taxon>Pseudomonadota</taxon>
        <taxon>Alphaproteobacteria</taxon>
        <taxon>Hyphomicrobiales</taxon>
        <taxon>Devosiaceae</taxon>
        <taxon>Devosia</taxon>
    </lineage>
</organism>
<sequence>MNIEPLKRLAENADLFALPTDPDQLTYVAKLAFGIRGVDYAATKAPATADQRIHLWKVLNENMAQIQAEDALVGNEADPIEAALAKALGRQPSAPQSTTITNADVSIARHSATVAIKKACAAVLVAGYRP</sequence>
<accession>A0A178I0E9</accession>
<evidence type="ECO:0000313" key="2">
    <source>
        <dbReference type="Proteomes" id="UP000078389"/>
    </source>
</evidence>
<dbReference type="OrthoDB" id="9896296at2"/>
<dbReference type="STRING" id="1770058.A3840_08455"/>
<dbReference type="Proteomes" id="UP000078389">
    <property type="component" value="Unassembled WGS sequence"/>
</dbReference>
<evidence type="ECO:0000313" key="1">
    <source>
        <dbReference type="EMBL" id="OAM77766.1"/>
    </source>
</evidence>
<dbReference type="AlphaFoldDB" id="A0A178I0E9"/>
<protein>
    <submittedName>
        <fullName evidence="1">Uncharacterized protein</fullName>
    </submittedName>
</protein>
<keyword evidence="2" id="KW-1185">Reference proteome</keyword>
<reference evidence="1 2" key="1">
    <citation type="submission" date="2016-03" db="EMBL/GenBank/DDBJ databases">
        <title>Genome sequencing of Devosia sp. S37.</title>
        <authorList>
            <person name="Mohd Nor M."/>
        </authorList>
    </citation>
    <scope>NUCLEOTIDE SEQUENCE [LARGE SCALE GENOMIC DNA]</scope>
    <source>
        <strain evidence="1 2">S37</strain>
    </source>
</reference>
<proteinExistence type="predicted"/>